<evidence type="ECO:0000256" key="13">
    <source>
        <dbReference type="RuleBase" id="RU000688"/>
    </source>
</evidence>
<organism evidence="17 18">
    <name type="scientific">Sparus aurata</name>
    <name type="common">Gilthead sea bream</name>
    <dbReference type="NCBI Taxonomy" id="8175"/>
    <lineage>
        <taxon>Eukaryota</taxon>
        <taxon>Metazoa</taxon>
        <taxon>Chordata</taxon>
        <taxon>Craniata</taxon>
        <taxon>Vertebrata</taxon>
        <taxon>Euteleostomi</taxon>
        <taxon>Actinopterygii</taxon>
        <taxon>Neopterygii</taxon>
        <taxon>Teleostei</taxon>
        <taxon>Neoteleostei</taxon>
        <taxon>Acanthomorphata</taxon>
        <taxon>Eupercaria</taxon>
        <taxon>Spariformes</taxon>
        <taxon>Sparidae</taxon>
        <taxon>Sparus</taxon>
    </lineage>
</organism>
<dbReference type="InParanoid" id="A0A671VCM7"/>
<name>A0A671VCM7_SPAAU</name>
<evidence type="ECO:0000256" key="3">
    <source>
        <dbReference type="ARBA" id="ARBA00022692"/>
    </source>
</evidence>
<feature type="region of interest" description="Disordered" evidence="14">
    <location>
        <begin position="344"/>
        <end position="363"/>
    </location>
</feature>
<dbReference type="PANTHER" id="PTHR24233:SF1">
    <property type="entry name" value="G-PROTEIN COUPLED RECEPTOR 34-RELATED"/>
    <property type="match status" value="1"/>
</dbReference>
<evidence type="ECO:0000256" key="7">
    <source>
        <dbReference type="ARBA" id="ARBA00023157"/>
    </source>
</evidence>
<evidence type="ECO:0000313" key="18">
    <source>
        <dbReference type="Proteomes" id="UP000472265"/>
    </source>
</evidence>
<dbReference type="Pfam" id="PF00001">
    <property type="entry name" value="7tm_1"/>
    <property type="match status" value="1"/>
</dbReference>
<reference evidence="17" key="2">
    <citation type="submission" date="2025-08" db="UniProtKB">
        <authorList>
            <consortium name="Ensembl"/>
        </authorList>
    </citation>
    <scope>IDENTIFICATION</scope>
</reference>
<protein>
    <recommendedName>
        <fullName evidence="11">Probable G-protein coupled receptor 34</fullName>
    </recommendedName>
</protein>
<feature type="transmembrane region" description="Helical" evidence="15">
    <location>
        <begin position="122"/>
        <end position="139"/>
    </location>
</feature>
<dbReference type="InterPro" id="IPR000276">
    <property type="entry name" value="GPCR_Rhodpsn"/>
</dbReference>
<keyword evidence="6 15" id="KW-0472">Membrane</keyword>
<dbReference type="GO" id="GO:0045028">
    <property type="term" value="F:G protein-coupled purinergic nucleotide receptor activity"/>
    <property type="evidence" value="ECO:0007669"/>
    <property type="project" value="TreeGrafter"/>
</dbReference>
<feature type="compositionally biased region" description="Basic and acidic residues" evidence="14">
    <location>
        <begin position="350"/>
        <end position="359"/>
    </location>
</feature>
<proteinExistence type="inferred from homology"/>
<feature type="transmembrane region" description="Helical" evidence="15">
    <location>
        <begin position="256"/>
        <end position="278"/>
    </location>
</feature>
<keyword evidence="4 15" id="KW-1133">Transmembrane helix</keyword>
<keyword evidence="7" id="KW-1015">Disulfide bond</keyword>
<dbReference type="Ensembl" id="ENSSAUT00010024846.1">
    <property type="protein sequence ID" value="ENSSAUP00010023552.1"/>
    <property type="gene ID" value="ENSSAUG00010010328.1"/>
</dbReference>
<evidence type="ECO:0000256" key="1">
    <source>
        <dbReference type="ARBA" id="ARBA00004651"/>
    </source>
</evidence>
<feature type="transmembrane region" description="Helical" evidence="15">
    <location>
        <begin position="204"/>
        <end position="225"/>
    </location>
</feature>
<keyword evidence="5 13" id="KW-0297">G-protein coupled receptor</keyword>
<dbReference type="PANTHER" id="PTHR24233">
    <property type="entry name" value="P2Y PURINOCEPTOR-RELATED G-PROTEIN COUPLED RECEPTOR"/>
    <property type="match status" value="1"/>
</dbReference>
<evidence type="ECO:0000256" key="9">
    <source>
        <dbReference type="ARBA" id="ARBA00023180"/>
    </source>
</evidence>
<sequence length="383" mass="43265">MPATTTFQPPNSSVFLITTKTSEMNSTTTPDPHQTCVDYESLQSPLAVLYSIFFVLGLVGNIVALWVFFCIDSKKNSVRVFLINVAFADLLLVVCLPFRILYHSQGNIWNLGPTMCKVVGNLFYMNMYISITLLGFISVDRYLKIHRRTGVQQRLRSTRWSMALCVAIWIVGLALTLVFLTSKNDSQLTRCFHYKLLHSAKWKAYINIFLVVVFLLVFISLVVCYGKIALKLLRTSQEKPGLPNAPHYARTARKSFFILFLFTICFVPYHTVRVFYIKTQITDTSCFWQGVADNANEMALLFSALNSCLDPVMYFLLSSSVRKEVLRLVSNIFCIRDVAGVSGSSSTVEMDSRNRKSDRGQASISLTSNMMENRVSSSRLAGL</sequence>
<evidence type="ECO:0000256" key="15">
    <source>
        <dbReference type="SAM" id="Phobius"/>
    </source>
</evidence>
<dbReference type="FunFam" id="1.20.1070.10:FF:000150">
    <property type="entry name" value="probable G-protein coupled receptor 34"/>
    <property type="match status" value="1"/>
</dbReference>
<feature type="domain" description="G-protein coupled receptors family 1 profile" evidence="16">
    <location>
        <begin position="60"/>
        <end position="314"/>
    </location>
</feature>
<keyword evidence="3 13" id="KW-0812">Transmembrane</keyword>
<keyword evidence="18" id="KW-1185">Reference proteome</keyword>
<dbReference type="GeneTree" id="ENSGT01110000267167"/>
<evidence type="ECO:0000256" key="14">
    <source>
        <dbReference type="SAM" id="MobiDB-lite"/>
    </source>
</evidence>
<feature type="transmembrane region" description="Helical" evidence="15">
    <location>
        <begin position="160"/>
        <end position="180"/>
    </location>
</feature>
<evidence type="ECO:0000256" key="4">
    <source>
        <dbReference type="ARBA" id="ARBA00022989"/>
    </source>
</evidence>
<dbReference type="AlphaFoldDB" id="A0A671VCM7"/>
<feature type="transmembrane region" description="Helical" evidence="15">
    <location>
        <begin position="47"/>
        <end position="69"/>
    </location>
</feature>
<dbReference type="Gene3D" id="1.20.1070.10">
    <property type="entry name" value="Rhodopsin 7-helix transmembrane proteins"/>
    <property type="match status" value="1"/>
</dbReference>
<keyword evidence="9" id="KW-0325">Glycoprotein</keyword>
<comment type="similarity">
    <text evidence="13">Belongs to the G-protein coupled receptor 1 family.</text>
</comment>
<accession>A0A671VCM7</accession>
<dbReference type="SUPFAM" id="SSF81321">
    <property type="entry name" value="Family A G protein-coupled receptor-like"/>
    <property type="match status" value="1"/>
</dbReference>
<keyword evidence="8 13" id="KW-0675">Receptor</keyword>
<reference evidence="17" key="3">
    <citation type="submission" date="2025-09" db="UniProtKB">
        <authorList>
            <consortium name="Ensembl"/>
        </authorList>
    </citation>
    <scope>IDENTIFICATION</scope>
</reference>
<evidence type="ECO:0000256" key="10">
    <source>
        <dbReference type="ARBA" id="ARBA00023224"/>
    </source>
</evidence>
<evidence type="ECO:0000259" key="16">
    <source>
        <dbReference type="PROSITE" id="PS50262"/>
    </source>
</evidence>
<dbReference type="OMA" id="IIHKCNE"/>
<keyword evidence="2" id="KW-1003">Cell membrane</keyword>
<evidence type="ECO:0000256" key="6">
    <source>
        <dbReference type="ARBA" id="ARBA00023136"/>
    </source>
</evidence>
<evidence type="ECO:0000256" key="12">
    <source>
        <dbReference type="ARBA" id="ARBA00045234"/>
    </source>
</evidence>
<dbReference type="InterPro" id="IPR017452">
    <property type="entry name" value="GPCR_Rhodpsn_7TM"/>
</dbReference>
<dbReference type="GO" id="GO:0005886">
    <property type="term" value="C:plasma membrane"/>
    <property type="evidence" value="ECO:0007669"/>
    <property type="project" value="UniProtKB-SubCell"/>
</dbReference>
<comment type="function">
    <text evidence="12">G-protein-coupled receptor of lysophosphatidylserine (LysoPS) that plays different roles in immune response. Acts a damage-sensing receptor that triggers tissue repair upon recognition of dying neutrophils. Mechanistically, apoptotic neutrophils release lysophosphatydilserine that are recognized by type 3 innate lymphoid cells (ILC3s) via GPR34, which activates downstream PI3K-AKT and RAS-ERK signaling pathways leading to STAT3 activation and IL-22 production. Plays an important role in microglial function, controlling morphology and phagocytosis.</text>
</comment>
<gene>
    <name evidence="17" type="primary">GPR34</name>
</gene>
<dbReference type="PRINTS" id="PR01157">
    <property type="entry name" value="P2YPURNOCPTR"/>
</dbReference>
<feature type="transmembrane region" description="Helical" evidence="15">
    <location>
        <begin position="81"/>
        <end position="102"/>
    </location>
</feature>
<dbReference type="Proteomes" id="UP000472265">
    <property type="component" value="Chromosome 9"/>
</dbReference>
<evidence type="ECO:0000256" key="2">
    <source>
        <dbReference type="ARBA" id="ARBA00022475"/>
    </source>
</evidence>
<reference evidence="17" key="1">
    <citation type="submission" date="2021-04" db="EMBL/GenBank/DDBJ databases">
        <authorList>
            <consortium name="Wellcome Sanger Institute Data Sharing"/>
        </authorList>
    </citation>
    <scope>NUCLEOTIDE SEQUENCE [LARGE SCALE GENOMIC DNA]</scope>
</reference>
<dbReference type="PRINTS" id="PR00237">
    <property type="entry name" value="GPCRRHODOPSN"/>
</dbReference>
<evidence type="ECO:0000256" key="11">
    <source>
        <dbReference type="ARBA" id="ARBA00035691"/>
    </source>
</evidence>
<evidence type="ECO:0000256" key="8">
    <source>
        <dbReference type="ARBA" id="ARBA00023170"/>
    </source>
</evidence>
<comment type="subcellular location">
    <subcellularLocation>
        <location evidence="1">Cell membrane</location>
        <topology evidence="1">Multi-pass membrane protein</topology>
    </subcellularLocation>
</comment>
<dbReference type="PROSITE" id="PS50262">
    <property type="entry name" value="G_PROTEIN_RECEP_F1_2"/>
    <property type="match status" value="1"/>
</dbReference>
<dbReference type="PROSITE" id="PS00237">
    <property type="entry name" value="G_PROTEIN_RECEP_F1_1"/>
    <property type="match status" value="1"/>
</dbReference>
<keyword evidence="10 13" id="KW-0807">Transducer</keyword>
<evidence type="ECO:0000313" key="17">
    <source>
        <dbReference type="Ensembl" id="ENSSAUP00010023552.1"/>
    </source>
</evidence>
<evidence type="ECO:0000256" key="5">
    <source>
        <dbReference type="ARBA" id="ARBA00023040"/>
    </source>
</evidence>